<keyword evidence="2" id="KW-0547">Nucleotide-binding</keyword>
<organism evidence="6 7">
    <name type="scientific">Hibiscus sabdariffa</name>
    <name type="common">roselle</name>
    <dbReference type="NCBI Taxonomy" id="183260"/>
    <lineage>
        <taxon>Eukaryota</taxon>
        <taxon>Viridiplantae</taxon>
        <taxon>Streptophyta</taxon>
        <taxon>Embryophyta</taxon>
        <taxon>Tracheophyta</taxon>
        <taxon>Spermatophyta</taxon>
        <taxon>Magnoliopsida</taxon>
        <taxon>eudicotyledons</taxon>
        <taxon>Gunneridae</taxon>
        <taxon>Pentapetalae</taxon>
        <taxon>rosids</taxon>
        <taxon>malvids</taxon>
        <taxon>Malvales</taxon>
        <taxon>Malvaceae</taxon>
        <taxon>Malvoideae</taxon>
        <taxon>Hibiscus</taxon>
    </lineage>
</organism>
<dbReference type="Pfam" id="PF18052">
    <property type="entry name" value="Rx_N"/>
    <property type="match status" value="1"/>
</dbReference>
<name>A0ABR2QW26_9ROSI</name>
<keyword evidence="3" id="KW-0611">Plant defense</keyword>
<dbReference type="InterPro" id="IPR027417">
    <property type="entry name" value="P-loop_NTPase"/>
</dbReference>
<reference evidence="6 7" key="1">
    <citation type="journal article" date="2024" name="G3 (Bethesda)">
        <title>Genome assembly of Hibiscus sabdariffa L. provides insights into metabolisms of medicinal natural products.</title>
        <authorList>
            <person name="Kim T."/>
        </authorList>
    </citation>
    <scope>NUCLEOTIDE SEQUENCE [LARGE SCALE GENOMIC DNA]</scope>
    <source>
        <strain evidence="6">TK-2024</strain>
        <tissue evidence="6">Old leaves</tissue>
    </source>
</reference>
<keyword evidence="1" id="KW-0677">Repeat</keyword>
<evidence type="ECO:0000259" key="4">
    <source>
        <dbReference type="Pfam" id="PF00931"/>
    </source>
</evidence>
<protein>
    <recommendedName>
        <fullName evidence="8">NB-ARC domain-containing protein</fullName>
    </recommendedName>
</protein>
<dbReference type="InterPro" id="IPR038005">
    <property type="entry name" value="RX-like_CC"/>
</dbReference>
<comment type="caution">
    <text evidence="6">The sequence shown here is derived from an EMBL/GenBank/DDBJ whole genome shotgun (WGS) entry which is preliminary data.</text>
</comment>
<evidence type="ECO:0000313" key="7">
    <source>
        <dbReference type="Proteomes" id="UP001396334"/>
    </source>
</evidence>
<evidence type="ECO:0000313" key="6">
    <source>
        <dbReference type="EMBL" id="KAK9004908.1"/>
    </source>
</evidence>
<dbReference type="Pfam" id="PF00931">
    <property type="entry name" value="NB-ARC"/>
    <property type="match status" value="1"/>
</dbReference>
<feature type="domain" description="NB-ARC" evidence="4">
    <location>
        <begin position="128"/>
        <end position="230"/>
    </location>
</feature>
<dbReference type="InterPro" id="IPR041118">
    <property type="entry name" value="Rx_N"/>
</dbReference>
<dbReference type="PANTHER" id="PTHR19338">
    <property type="entry name" value="TRANSLOCASE OF INNER MITOCHONDRIAL MEMBRANE 13 HOMOLOG"/>
    <property type="match status" value="1"/>
</dbReference>
<sequence length="290" mass="33121">MLSFLKAADSRKVDDDVVRQCVADIRELAYDVEDVIETFSLKVASGKKGGVSNCVKRSACFMKEGCVRHETKSKIEKITARIIELARQLQTYDIRRLREEGGPSCSTERREARRPYPHIINDVVGLDYDIKNLVSLLVDGESDCRVVSICGMGGLGKTTLAKKIYRHNQVICHFNSLAWVYVSQQFQKRTVWEDILTSLTSINERGSKHSDEELAGKLYSYLENNQCLCLNDERSWELFRKVAFPERDSTENLVDVEMEKNREGNGPSLRRAALSHHRIGRHLGYQEFSI</sequence>
<dbReference type="Gene3D" id="3.40.50.300">
    <property type="entry name" value="P-loop containing nucleotide triphosphate hydrolases"/>
    <property type="match status" value="1"/>
</dbReference>
<dbReference type="Gene3D" id="1.20.5.4130">
    <property type="match status" value="1"/>
</dbReference>
<keyword evidence="7" id="KW-1185">Reference proteome</keyword>
<accession>A0ABR2QW26</accession>
<dbReference type="PANTHER" id="PTHR19338:SF66">
    <property type="entry name" value="NB-ARC DOMAIN-CONTAINING PROTEIN"/>
    <property type="match status" value="1"/>
</dbReference>
<evidence type="ECO:0000256" key="3">
    <source>
        <dbReference type="ARBA" id="ARBA00022821"/>
    </source>
</evidence>
<dbReference type="CDD" id="cd14798">
    <property type="entry name" value="RX-CC_like"/>
    <property type="match status" value="1"/>
</dbReference>
<feature type="domain" description="Disease resistance N-terminal" evidence="5">
    <location>
        <begin position="1"/>
        <end position="52"/>
    </location>
</feature>
<evidence type="ECO:0000256" key="2">
    <source>
        <dbReference type="ARBA" id="ARBA00022741"/>
    </source>
</evidence>
<gene>
    <name evidence="6" type="ORF">V6N11_042359</name>
</gene>
<evidence type="ECO:0000259" key="5">
    <source>
        <dbReference type="Pfam" id="PF18052"/>
    </source>
</evidence>
<dbReference type="Proteomes" id="UP001396334">
    <property type="component" value="Unassembled WGS sequence"/>
</dbReference>
<evidence type="ECO:0008006" key="8">
    <source>
        <dbReference type="Google" id="ProtNLM"/>
    </source>
</evidence>
<dbReference type="SUPFAM" id="SSF52540">
    <property type="entry name" value="P-loop containing nucleoside triphosphate hydrolases"/>
    <property type="match status" value="1"/>
</dbReference>
<dbReference type="EMBL" id="JBBPBN010000030">
    <property type="protein sequence ID" value="KAK9004908.1"/>
    <property type="molecule type" value="Genomic_DNA"/>
</dbReference>
<proteinExistence type="predicted"/>
<dbReference type="InterPro" id="IPR002182">
    <property type="entry name" value="NB-ARC"/>
</dbReference>
<evidence type="ECO:0000256" key="1">
    <source>
        <dbReference type="ARBA" id="ARBA00022737"/>
    </source>
</evidence>